<evidence type="ECO:0000313" key="1">
    <source>
        <dbReference type="EMBL" id="OWK43992.1"/>
    </source>
</evidence>
<evidence type="ECO:0000313" key="2">
    <source>
        <dbReference type="Proteomes" id="UP000214646"/>
    </source>
</evidence>
<keyword evidence="2" id="KW-1185">Reference proteome</keyword>
<dbReference type="Proteomes" id="UP000214646">
    <property type="component" value="Unassembled WGS sequence"/>
</dbReference>
<organism evidence="1 2">
    <name type="scientific">Fimbriiglobus ruber</name>
    <dbReference type="NCBI Taxonomy" id="1908690"/>
    <lineage>
        <taxon>Bacteria</taxon>
        <taxon>Pseudomonadati</taxon>
        <taxon>Planctomycetota</taxon>
        <taxon>Planctomycetia</taxon>
        <taxon>Gemmatales</taxon>
        <taxon>Gemmataceae</taxon>
        <taxon>Fimbriiglobus</taxon>
    </lineage>
</organism>
<reference evidence="2" key="1">
    <citation type="submission" date="2017-06" db="EMBL/GenBank/DDBJ databases">
        <title>Genome analysis of Fimbriiglobus ruber SP5, the first member of the order Planctomycetales with confirmed chitinolytic capability.</title>
        <authorList>
            <person name="Ravin N.V."/>
            <person name="Rakitin A.L."/>
            <person name="Ivanova A.A."/>
            <person name="Beletsky A.V."/>
            <person name="Kulichevskaya I.S."/>
            <person name="Mardanov A.V."/>
            <person name="Dedysh S.N."/>
        </authorList>
    </citation>
    <scope>NUCLEOTIDE SEQUENCE [LARGE SCALE GENOMIC DNA]</scope>
    <source>
        <strain evidence="2">SP5</strain>
    </source>
</reference>
<protein>
    <submittedName>
        <fullName evidence="1">Uncharacterized protein</fullName>
    </submittedName>
</protein>
<name>A0A225DRH0_9BACT</name>
<sequence length="116" mass="12891">MTISQGHKFGGAGSSGRTHTISPHLPGRFIALFALSAVFLGPSMDDGTSVREGARGDRRYGVVARFQRADTARTRWGSLETRHHNRVRRIITLLNLISHSSLRSIAKSRKLLLHEF</sequence>
<dbReference type="AlphaFoldDB" id="A0A225DRH0"/>
<proteinExistence type="predicted"/>
<dbReference type="EMBL" id="NIDE01000004">
    <property type="protein sequence ID" value="OWK43992.1"/>
    <property type="molecule type" value="Genomic_DNA"/>
</dbReference>
<gene>
    <name evidence="1" type="ORF">FRUB_03591</name>
</gene>
<comment type="caution">
    <text evidence="1">The sequence shown here is derived from an EMBL/GenBank/DDBJ whole genome shotgun (WGS) entry which is preliminary data.</text>
</comment>
<accession>A0A225DRH0</accession>